<evidence type="ECO:0000256" key="3">
    <source>
        <dbReference type="ARBA" id="ARBA00022729"/>
    </source>
</evidence>
<dbReference type="SUPFAM" id="SSF52833">
    <property type="entry name" value="Thioredoxin-like"/>
    <property type="match status" value="1"/>
</dbReference>
<comment type="similarity">
    <text evidence="2">Belongs to the selenoprotein M/F family.</text>
</comment>
<accession>A0A9Q9YXX4</accession>
<dbReference type="Ensembl" id="ENSCCRT00010135922.1">
    <property type="protein sequence ID" value="ENSCCRP00010122406.1"/>
    <property type="gene ID" value="ENSCCRG00010053398.1"/>
</dbReference>
<protein>
    <recommendedName>
        <fullName evidence="6">Selenoprotein F</fullName>
    </recommendedName>
</protein>
<feature type="signal peptide" evidence="7">
    <location>
        <begin position="1"/>
        <end position="18"/>
    </location>
</feature>
<dbReference type="GO" id="GO:0016491">
    <property type="term" value="F:oxidoreductase activity"/>
    <property type="evidence" value="ECO:0007669"/>
    <property type="project" value="TreeGrafter"/>
</dbReference>
<dbReference type="GO" id="GO:0005788">
    <property type="term" value="C:endoplasmic reticulum lumen"/>
    <property type="evidence" value="ECO:0007669"/>
    <property type="project" value="UniProtKB-SubCell"/>
</dbReference>
<dbReference type="PANTHER" id="PTHR13077:SF6">
    <property type="entry name" value="SELENOPROTEIN F"/>
    <property type="match status" value="1"/>
</dbReference>
<dbReference type="Proteomes" id="UP000694427">
    <property type="component" value="Unplaced"/>
</dbReference>
<proteinExistence type="inferred from homology"/>
<accession>A0A8C2D8G1</accession>
<evidence type="ECO:0000313" key="10">
    <source>
        <dbReference type="Proteomes" id="UP000694427"/>
    </source>
</evidence>
<name>A0A8C2D8G1_CYPCA</name>
<dbReference type="Proteomes" id="UP000694700">
    <property type="component" value="Unplaced"/>
</dbReference>
<feature type="domain" description="Selenoprotein F/M" evidence="8">
    <location>
        <begin position="76"/>
        <end position="150"/>
    </location>
</feature>
<sequence>MAGEVYLLWLLPLLQTLASYGAELSSEACREMGFSSNLLCSSCDLLGQFSLGQLDLPCRQCCQEEAQLESRKLYPGAILEVCGCKLGRFPQVQAFVRSDKPKMFRGLQIKYVRGSDPVLKLLDDNGNIAEELSILKWNTDSVEEFLSEKLERI</sequence>
<keyword evidence="4" id="KW-0256">Endoplasmic reticulum</keyword>
<dbReference type="PANTHER" id="PTHR13077">
    <property type="entry name" value="SELENOPROTEIN F"/>
    <property type="match status" value="1"/>
</dbReference>
<evidence type="ECO:0000256" key="7">
    <source>
        <dbReference type="SAM" id="SignalP"/>
    </source>
</evidence>
<dbReference type="InterPro" id="IPR038219">
    <property type="entry name" value="Sep15/SelM_sf"/>
</dbReference>
<evidence type="ECO:0000313" key="9">
    <source>
        <dbReference type="Ensembl" id="ENSCCRP00020022437.1"/>
    </source>
</evidence>
<dbReference type="Proteomes" id="UP000694701">
    <property type="component" value="Unplaced"/>
</dbReference>
<keyword evidence="10" id="KW-1185">Reference proteome</keyword>
<dbReference type="Pfam" id="PF08806">
    <property type="entry name" value="Sep15_SelM"/>
    <property type="match status" value="1"/>
</dbReference>
<dbReference type="GO" id="GO:0051084">
    <property type="term" value="P:'de novo' post-translational protein folding"/>
    <property type="evidence" value="ECO:0007669"/>
    <property type="project" value="UniProtKB-ARBA"/>
</dbReference>
<dbReference type="Ensembl" id="ENSCCRT00015065510.1">
    <property type="protein sequence ID" value="ENSCCRP00015063418.1"/>
    <property type="gene ID" value="ENSCCRG00015025896.1"/>
</dbReference>
<feature type="chain" id="PRO_5045020404" description="Selenoprotein F" evidence="7">
    <location>
        <begin position="19"/>
        <end position="153"/>
    </location>
</feature>
<evidence type="ECO:0000256" key="2">
    <source>
        <dbReference type="ARBA" id="ARBA00005742"/>
    </source>
</evidence>
<reference evidence="9" key="1">
    <citation type="submission" date="2025-08" db="UniProtKB">
        <authorList>
            <consortium name="Ensembl"/>
        </authorList>
    </citation>
    <scope>IDENTIFICATION</scope>
</reference>
<dbReference type="GeneID" id="109081104"/>
<keyword evidence="3 7" id="KW-0732">Signal</keyword>
<evidence type="ECO:0000259" key="8">
    <source>
        <dbReference type="Pfam" id="PF08806"/>
    </source>
</evidence>
<evidence type="ECO:0000256" key="1">
    <source>
        <dbReference type="ARBA" id="ARBA00004319"/>
    </source>
</evidence>
<dbReference type="Gene3D" id="3.40.30.50">
    <property type="entry name" value="Sep15/SelM thioredoxin-like domain, active-site redox motif"/>
    <property type="match status" value="1"/>
</dbReference>
<dbReference type="Ensembl" id="ENSCCRT00020024654.1">
    <property type="protein sequence ID" value="ENSCCRP00020022437.1"/>
    <property type="gene ID" value="ENSCCRG00020010490.1"/>
</dbReference>
<dbReference type="InterPro" id="IPR039992">
    <property type="entry name" value="Sep15_SelM"/>
</dbReference>
<dbReference type="InterPro" id="IPR014912">
    <property type="entry name" value="Sep15_SelM_dom"/>
</dbReference>
<keyword evidence="5" id="KW-0712">Selenocysteine</keyword>
<evidence type="ECO:0000256" key="5">
    <source>
        <dbReference type="ARBA" id="ARBA00022933"/>
    </source>
</evidence>
<comment type="subcellular location">
    <subcellularLocation>
        <location evidence="1">Endoplasmic reticulum lumen</location>
    </subcellularLocation>
</comment>
<evidence type="ECO:0000256" key="6">
    <source>
        <dbReference type="ARBA" id="ARBA00040775"/>
    </source>
</evidence>
<dbReference type="InterPro" id="IPR036249">
    <property type="entry name" value="Thioredoxin-like_sf"/>
</dbReference>
<evidence type="ECO:0000313" key="11">
    <source>
        <dbReference type="Proteomes" id="UP000694701"/>
    </source>
</evidence>
<dbReference type="AlphaFoldDB" id="A0A8C2D8G1"/>
<evidence type="ECO:0000256" key="4">
    <source>
        <dbReference type="ARBA" id="ARBA00022824"/>
    </source>
</evidence>
<organism evidence="9 11">
    <name type="scientific">Cyprinus carpio</name>
    <name type="common">Common carp</name>
    <dbReference type="NCBI Taxonomy" id="7962"/>
    <lineage>
        <taxon>Eukaryota</taxon>
        <taxon>Metazoa</taxon>
        <taxon>Chordata</taxon>
        <taxon>Craniata</taxon>
        <taxon>Vertebrata</taxon>
        <taxon>Euteleostomi</taxon>
        <taxon>Actinopterygii</taxon>
        <taxon>Neopterygii</taxon>
        <taxon>Teleostei</taxon>
        <taxon>Ostariophysi</taxon>
        <taxon>Cypriniformes</taxon>
        <taxon>Cyprinidae</taxon>
        <taxon>Cyprininae</taxon>
        <taxon>Cyprinus</taxon>
    </lineage>
</organism>